<organism evidence="7 8">
    <name type="scientific">Streptomyces himastatinicus ATCC 53653</name>
    <dbReference type="NCBI Taxonomy" id="457427"/>
    <lineage>
        <taxon>Bacteria</taxon>
        <taxon>Bacillati</taxon>
        <taxon>Actinomycetota</taxon>
        <taxon>Actinomycetes</taxon>
        <taxon>Kitasatosporales</taxon>
        <taxon>Streptomycetaceae</taxon>
        <taxon>Streptomyces</taxon>
        <taxon>Streptomyces violaceusniger group</taxon>
    </lineage>
</organism>
<evidence type="ECO:0000256" key="5">
    <source>
        <dbReference type="SAM" id="Phobius"/>
    </source>
</evidence>
<dbReference type="Pfam" id="PF20703">
    <property type="entry name" value="nSTAND1"/>
    <property type="match status" value="1"/>
</dbReference>
<evidence type="ECO:0000313" key="7">
    <source>
        <dbReference type="EMBL" id="EFL20386.1"/>
    </source>
</evidence>
<feature type="repeat" description="WD" evidence="3">
    <location>
        <begin position="822"/>
        <end position="863"/>
    </location>
</feature>
<gene>
    <name evidence="7" type="ORF">SSOG_00098</name>
</gene>
<dbReference type="InterPro" id="IPR036322">
    <property type="entry name" value="WD40_repeat_dom_sf"/>
</dbReference>
<accession>D9W630</accession>
<dbReference type="PROSITE" id="PS00678">
    <property type="entry name" value="WD_REPEATS_1"/>
    <property type="match status" value="7"/>
</dbReference>
<feature type="repeat" description="WD" evidence="3">
    <location>
        <begin position="994"/>
        <end position="1035"/>
    </location>
</feature>
<dbReference type="InterPro" id="IPR001387">
    <property type="entry name" value="Cro/C1-type_HTH"/>
</dbReference>
<feature type="repeat" description="WD" evidence="3">
    <location>
        <begin position="738"/>
        <end position="779"/>
    </location>
</feature>
<dbReference type="InterPro" id="IPR010982">
    <property type="entry name" value="Lambda_DNA-bd_dom_sf"/>
</dbReference>
<evidence type="ECO:0000256" key="2">
    <source>
        <dbReference type="ARBA" id="ARBA00022737"/>
    </source>
</evidence>
<proteinExistence type="predicted"/>
<dbReference type="InterPro" id="IPR001680">
    <property type="entry name" value="WD40_rpt"/>
</dbReference>
<dbReference type="PANTHER" id="PTHR19848:SF8">
    <property type="entry name" value="F-BOX AND WD REPEAT DOMAIN CONTAINING 7"/>
    <property type="match status" value="1"/>
</dbReference>
<dbReference type="InterPro" id="IPR049052">
    <property type="entry name" value="nSTAND1"/>
</dbReference>
<dbReference type="SUPFAM" id="SSF50978">
    <property type="entry name" value="WD40 repeat-like"/>
    <property type="match status" value="1"/>
</dbReference>
<keyword evidence="5" id="KW-0472">Membrane</keyword>
<feature type="domain" description="HTH cro/C1-type" evidence="6">
    <location>
        <begin position="33"/>
        <end position="88"/>
    </location>
</feature>
<keyword evidence="8" id="KW-1185">Reference proteome</keyword>
<dbReference type="PROSITE" id="PS50294">
    <property type="entry name" value="WD_REPEATS_REGION"/>
    <property type="match status" value="13"/>
</dbReference>
<dbReference type="InterPro" id="IPR019775">
    <property type="entry name" value="WD40_repeat_CS"/>
</dbReference>
<feature type="repeat" description="WD" evidence="3">
    <location>
        <begin position="902"/>
        <end position="930"/>
    </location>
</feature>
<dbReference type="SUPFAM" id="SSF47413">
    <property type="entry name" value="lambda repressor-like DNA-binding domains"/>
    <property type="match status" value="1"/>
</dbReference>
<protein>
    <submittedName>
        <fullName evidence="7">WD-40 repeat protein</fullName>
    </submittedName>
</protein>
<name>D9W630_9ACTN</name>
<dbReference type="Gene3D" id="3.40.50.300">
    <property type="entry name" value="P-loop containing nucleotide triphosphate hydrolases"/>
    <property type="match status" value="1"/>
</dbReference>
<dbReference type="Pfam" id="PF00400">
    <property type="entry name" value="WD40"/>
    <property type="match status" value="14"/>
</dbReference>
<dbReference type="PRINTS" id="PR00320">
    <property type="entry name" value="GPROTEINBRPT"/>
</dbReference>
<dbReference type="InterPro" id="IPR020472">
    <property type="entry name" value="WD40_PAC1"/>
</dbReference>
<dbReference type="CDD" id="cd00093">
    <property type="entry name" value="HTH_XRE"/>
    <property type="match status" value="1"/>
</dbReference>
<dbReference type="SUPFAM" id="SSF52540">
    <property type="entry name" value="P-loop containing nucleoside triphosphate hydrolases"/>
    <property type="match status" value="1"/>
</dbReference>
<dbReference type="GO" id="GO:0003677">
    <property type="term" value="F:DNA binding"/>
    <property type="evidence" value="ECO:0007669"/>
    <property type="project" value="InterPro"/>
</dbReference>
<feature type="repeat" description="WD" evidence="3">
    <location>
        <begin position="1124"/>
        <end position="1165"/>
    </location>
</feature>
<feature type="region of interest" description="Disordered" evidence="4">
    <location>
        <begin position="1"/>
        <end position="24"/>
    </location>
</feature>
<dbReference type="SMART" id="SM00530">
    <property type="entry name" value="HTH_XRE"/>
    <property type="match status" value="1"/>
</dbReference>
<feature type="repeat" description="WD" evidence="3">
    <location>
        <begin position="1047"/>
        <end position="1081"/>
    </location>
</feature>
<dbReference type="CDD" id="cd00200">
    <property type="entry name" value="WD40"/>
    <property type="match status" value="2"/>
</dbReference>
<keyword evidence="2" id="KW-0677">Repeat</keyword>
<dbReference type="Gene3D" id="2.130.10.10">
    <property type="entry name" value="YVTN repeat-like/Quinoprotein amine dehydrogenase"/>
    <property type="match status" value="6"/>
</dbReference>
<feature type="repeat" description="WD" evidence="3">
    <location>
        <begin position="780"/>
        <end position="821"/>
    </location>
</feature>
<feature type="repeat" description="WD" evidence="3">
    <location>
        <begin position="696"/>
        <end position="737"/>
    </location>
</feature>
<evidence type="ECO:0000256" key="1">
    <source>
        <dbReference type="ARBA" id="ARBA00022574"/>
    </source>
</evidence>
<feature type="repeat" description="WD" evidence="3">
    <location>
        <begin position="1166"/>
        <end position="1207"/>
    </location>
</feature>
<evidence type="ECO:0000259" key="6">
    <source>
        <dbReference type="SMART" id="SM00530"/>
    </source>
</evidence>
<dbReference type="InterPro" id="IPR011047">
    <property type="entry name" value="Quinoprotein_ADH-like_sf"/>
</dbReference>
<feature type="repeat" description="WD" evidence="3">
    <location>
        <begin position="1082"/>
        <end position="1123"/>
    </location>
</feature>
<dbReference type="InterPro" id="IPR027417">
    <property type="entry name" value="P-loop_NTPase"/>
</dbReference>
<dbReference type="SUPFAM" id="SSF50998">
    <property type="entry name" value="Quinoprotein alcohol dehydrogenase-like"/>
    <property type="match status" value="1"/>
</dbReference>
<evidence type="ECO:0000256" key="4">
    <source>
        <dbReference type="SAM" id="MobiDB-lite"/>
    </source>
</evidence>
<evidence type="ECO:0000256" key="3">
    <source>
        <dbReference type="PROSITE-ProRule" id="PRU00221"/>
    </source>
</evidence>
<feature type="region of interest" description="Disordered" evidence="4">
    <location>
        <begin position="983"/>
        <end position="1003"/>
    </location>
</feature>
<feature type="repeat" description="WD" evidence="3">
    <location>
        <begin position="654"/>
        <end position="695"/>
    </location>
</feature>
<dbReference type="SMART" id="SM00320">
    <property type="entry name" value="WD40"/>
    <property type="match status" value="14"/>
</dbReference>
<dbReference type="AlphaFoldDB" id="D9W630"/>
<dbReference type="HOGENOM" id="CLU_002352_0_2_11"/>
<dbReference type="Pfam" id="PF13560">
    <property type="entry name" value="HTH_31"/>
    <property type="match status" value="1"/>
</dbReference>
<keyword evidence="5" id="KW-0812">Transmembrane</keyword>
<keyword evidence="1 3" id="KW-0853">WD repeat</keyword>
<reference evidence="7 8" key="1">
    <citation type="submission" date="2009-02" db="EMBL/GenBank/DDBJ databases">
        <title>Annotation of Streptomyces hygroscopicus strain ATCC 53653.</title>
        <authorList>
            <consortium name="The Broad Institute Genome Sequencing Platform"/>
            <consortium name="Broad Institute Microbial Sequencing Center"/>
            <person name="Fischbach M."/>
            <person name="Godfrey P."/>
            <person name="Ward D."/>
            <person name="Young S."/>
            <person name="Zeng Q."/>
            <person name="Koehrsen M."/>
            <person name="Alvarado L."/>
            <person name="Berlin A.M."/>
            <person name="Bochicchio J."/>
            <person name="Borenstein D."/>
            <person name="Chapman S.B."/>
            <person name="Chen Z."/>
            <person name="Engels R."/>
            <person name="Freedman E."/>
            <person name="Gellesch M."/>
            <person name="Goldberg J."/>
            <person name="Griggs A."/>
            <person name="Gujja S."/>
            <person name="Heilman E.R."/>
            <person name="Heiman D.I."/>
            <person name="Hepburn T.A."/>
            <person name="Howarth C."/>
            <person name="Jen D."/>
            <person name="Larson L."/>
            <person name="Lewis B."/>
            <person name="Mehta T."/>
            <person name="Park D."/>
            <person name="Pearson M."/>
            <person name="Richards J."/>
            <person name="Roberts A."/>
            <person name="Saif S."/>
            <person name="Shea T.D."/>
            <person name="Shenoy N."/>
            <person name="Sisk P."/>
            <person name="Stolte C."/>
            <person name="Sykes S.N."/>
            <person name="Thomson T."/>
            <person name="Walk T."/>
            <person name="White J."/>
            <person name="Yandava C."/>
            <person name="Straight P."/>
            <person name="Clardy J."/>
            <person name="Hung D."/>
            <person name="Kolter R."/>
            <person name="Mekalanos J."/>
            <person name="Walker S."/>
            <person name="Walsh C.T."/>
            <person name="Wieland-Brown L.C."/>
            <person name="Haas B."/>
            <person name="Nusbaum C."/>
            <person name="Birren B."/>
        </authorList>
    </citation>
    <scope>NUCLEOTIDE SEQUENCE [LARGE SCALE GENOMIC DNA]</scope>
    <source>
        <strain evidence="7 8">ATCC 53653</strain>
    </source>
</reference>
<feature type="transmembrane region" description="Helical" evidence="5">
    <location>
        <begin position="525"/>
        <end position="547"/>
    </location>
</feature>
<dbReference type="InterPro" id="IPR015943">
    <property type="entry name" value="WD40/YVTN_repeat-like_dom_sf"/>
</dbReference>
<evidence type="ECO:0000313" key="8">
    <source>
        <dbReference type="Proteomes" id="UP000003963"/>
    </source>
</evidence>
<keyword evidence="5" id="KW-1133">Transmembrane helix</keyword>
<feature type="repeat" description="WD" evidence="3">
    <location>
        <begin position="613"/>
        <end position="653"/>
    </location>
</feature>
<sequence>MWRTGSRGKGLRMGRPEAPLDPGAGPVQRFALELRKLRQEADVTYRVLARRTPYTVSTLSRAASGEQLPSLQVTLAYVEGCGGDPEEWERRWRQLAEEAAAEAAEHDDAEPPYQGLARFELRDQERFFGRDELIADLLELTRKHRLTALVGASGSGKSSLLRAGLIPALQNAVPENERPAAIRIFTPGPHPARTHAGRFTPKDADGDTVVVVDQFEEMFTLCADPAERTAFTDLLKAARDPGSRLRVIIAVRADFLGRCAEHRGLTDALRTATLLVGPMSPAELREAIVKPAADAGLIVERALTARLIEEVTDEPGGLPLLSHVLLETWRRRRGRALTETAYEAAGGLHGAIARTAEHTYAELTPERAEIARRVLLRLITPGEGAQDTRRPVDRSELDSTASPEDLSIVLEQLTRARLITLDEDAADLAHEALISGWPRLRAWVEENRERLRVHRHLTEAARAWAELDRDSGALYRGTRLAILRDWASRDGSRDELNVVERAFLDASVDLADSERAAAVRRHRHLRLLAAGLALLLLVVTGVSVVALEQRQDALRAHRVAVSRQLAAEALGLAESRPAAAMLLSVEAFRTARTFEARSAMLTISARQYYRAELSGHNDAVSEAAFGPDGTLATVSRDRTLTLWDTGARRRLATLTGHSTWLRAVAYSPDGCTLATGGDDGKLVLWDAAKRRPSAALTGHKGQIKSIAFSPDSRTAATAGADHTVRLWDTRRRARRLTLSGHTGIVWAAAFSPDGRTLATAGADHKVMLWNTATGKRIATLTGHTRSVDAVAFSPDGRTLATASDDWTARLWDVRRHTRVATLRGHSGEVRAVAFSPDGRTLATGGHDKSVMLWDSGSATRLTTLTGQTTNVYTLAFSPRDSLLASAGEDGKVVLWDTARIPLSGHRDRINDVAFSPDGRTLATAGGDDVVLWDSRRRTRRATFTSGSGPVHAVAFAPDGRTLATVSGTDGRPASARNHVLTFWNGSGQGPPVRRTGHAGPVKDVAYSPDGRLVATGGGDKKVILWDAARRNRLASLTAASGEAGTAVNGVAFSPDGRFLATANQDRKATLWDVAGRTRLATLSGHTGQLRSVAFSPDGRMLATAGIDQKVMLWDVAERTRVATLADSTGPAFALAFSRDGRMLATANSNKSVMLWDIARRSPLALLTGHTKQVRALAFSPDGRTLATGGDDRSVLLWNADTRHTPAQLCRTAGRNLTPQEWRQLIPGTAYRTTCPAV</sequence>
<dbReference type="STRING" id="457427.SSOG_00098"/>
<feature type="repeat" description="WD" evidence="3">
    <location>
        <begin position="864"/>
        <end position="896"/>
    </location>
</feature>
<dbReference type="EMBL" id="GG657754">
    <property type="protein sequence ID" value="EFL20386.1"/>
    <property type="molecule type" value="Genomic_DNA"/>
</dbReference>
<dbReference type="Proteomes" id="UP000003963">
    <property type="component" value="Unassembled WGS sequence"/>
</dbReference>
<dbReference type="PROSITE" id="PS50082">
    <property type="entry name" value="WD_REPEATS_2"/>
    <property type="match status" value="13"/>
</dbReference>
<dbReference type="PANTHER" id="PTHR19848">
    <property type="entry name" value="WD40 REPEAT PROTEIN"/>
    <property type="match status" value="1"/>
</dbReference>
<dbReference type="Gene3D" id="1.10.260.40">
    <property type="entry name" value="lambda repressor-like DNA-binding domains"/>
    <property type="match status" value="1"/>
</dbReference>